<evidence type="ECO:0000259" key="2">
    <source>
        <dbReference type="SMART" id="SM00278"/>
    </source>
</evidence>
<comment type="caution">
    <text evidence="3">The sequence shown here is derived from an EMBL/GenBank/DDBJ whole genome shotgun (WGS) entry which is preliminary data.</text>
</comment>
<dbReference type="GO" id="GO:0015628">
    <property type="term" value="P:protein secretion by the type II secretion system"/>
    <property type="evidence" value="ECO:0007669"/>
    <property type="project" value="TreeGrafter"/>
</dbReference>
<dbReference type="PANTHER" id="PTHR21180:SF32">
    <property type="entry name" value="ENDONUCLEASE_EXONUCLEASE_PHOSPHATASE FAMILY DOMAIN-CONTAINING PROTEIN 1"/>
    <property type="match status" value="1"/>
</dbReference>
<sequence length="169" mass="17637">MVFTPQERRLLALLVLFLAGSYALSALRELALVPPGRGGAPGVPAPGTEDVSGGAPEPDWAPAPTPPTTPSPTPTPAPAPISTARPVPRPAAEQKPLYIDGYLDLNAADSTALLALPGIGPALSGRILALRRARGRFTRMEELLDVRGVGPKRLEELRAYVTVGGREAP</sequence>
<feature type="compositionally biased region" description="Pro residues" evidence="1">
    <location>
        <begin position="59"/>
        <end position="79"/>
    </location>
</feature>
<reference evidence="3" key="1">
    <citation type="submission" date="2019-03" db="EMBL/GenBank/DDBJ databases">
        <title>Lake Tanganyika Metagenome-Assembled Genomes (MAGs).</title>
        <authorList>
            <person name="Tran P."/>
        </authorList>
    </citation>
    <scope>NUCLEOTIDE SEQUENCE</scope>
    <source>
        <strain evidence="3">M_DeepCast_400m_m2_100</strain>
    </source>
</reference>
<dbReference type="Pfam" id="PF12836">
    <property type="entry name" value="HHH_3"/>
    <property type="match status" value="1"/>
</dbReference>
<name>A0A937X7I6_UNCEI</name>
<feature type="domain" description="Helix-hairpin-helix DNA-binding motif class 1" evidence="2">
    <location>
        <begin position="111"/>
        <end position="130"/>
    </location>
</feature>
<feature type="region of interest" description="Disordered" evidence="1">
    <location>
        <begin position="35"/>
        <end position="90"/>
    </location>
</feature>
<accession>A0A937X7I6</accession>
<dbReference type="GO" id="GO:0003677">
    <property type="term" value="F:DNA binding"/>
    <property type="evidence" value="ECO:0007669"/>
    <property type="project" value="InterPro"/>
</dbReference>
<dbReference type="SMART" id="SM00278">
    <property type="entry name" value="HhH1"/>
    <property type="match status" value="2"/>
</dbReference>
<evidence type="ECO:0000256" key="1">
    <source>
        <dbReference type="SAM" id="MobiDB-lite"/>
    </source>
</evidence>
<dbReference type="InterPro" id="IPR003583">
    <property type="entry name" value="Hlx-hairpin-Hlx_DNA-bd_motif"/>
</dbReference>
<organism evidence="3 4">
    <name type="scientific">Eiseniibacteriota bacterium</name>
    <dbReference type="NCBI Taxonomy" id="2212470"/>
    <lineage>
        <taxon>Bacteria</taxon>
        <taxon>Candidatus Eiseniibacteriota</taxon>
    </lineage>
</organism>
<dbReference type="Gene3D" id="1.10.150.320">
    <property type="entry name" value="Photosystem II 12 kDa extrinsic protein"/>
    <property type="match status" value="1"/>
</dbReference>
<dbReference type="AlphaFoldDB" id="A0A937X7I6"/>
<dbReference type="InterPro" id="IPR051675">
    <property type="entry name" value="Endo/Exo/Phosphatase_dom_1"/>
</dbReference>
<evidence type="ECO:0000313" key="3">
    <source>
        <dbReference type="EMBL" id="MBM3317303.1"/>
    </source>
</evidence>
<evidence type="ECO:0000313" key="4">
    <source>
        <dbReference type="Proteomes" id="UP000748308"/>
    </source>
</evidence>
<dbReference type="GO" id="GO:0015627">
    <property type="term" value="C:type II protein secretion system complex"/>
    <property type="evidence" value="ECO:0007669"/>
    <property type="project" value="TreeGrafter"/>
</dbReference>
<dbReference type="GO" id="GO:0006281">
    <property type="term" value="P:DNA repair"/>
    <property type="evidence" value="ECO:0007669"/>
    <property type="project" value="InterPro"/>
</dbReference>
<dbReference type="PANTHER" id="PTHR21180">
    <property type="entry name" value="ENDONUCLEASE/EXONUCLEASE/PHOSPHATASE FAMILY DOMAIN-CONTAINING PROTEIN 1"/>
    <property type="match status" value="1"/>
</dbReference>
<dbReference type="Proteomes" id="UP000748308">
    <property type="component" value="Unassembled WGS sequence"/>
</dbReference>
<feature type="domain" description="Helix-hairpin-helix DNA-binding motif class 1" evidence="2">
    <location>
        <begin position="141"/>
        <end position="160"/>
    </location>
</feature>
<dbReference type="SUPFAM" id="SSF47781">
    <property type="entry name" value="RuvA domain 2-like"/>
    <property type="match status" value="1"/>
</dbReference>
<proteinExistence type="predicted"/>
<gene>
    <name evidence="3" type="ORF">FJY75_05580</name>
</gene>
<dbReference type="InterPro" id="IPR010994">
    <property type="entry name" value="RuvA_2-like"/>
</dbReference>
<dbReference type="EMBL" id="VGIY01000104">
    <property type="protein sequence ID" value="MBM3317303.1"/>
    <property type="molecule type" value="Genomic_DNA"/>
</dbReference>
<protein>
    <submittedName>
        <fullName evidence="3">Helix-hairpin-helix domain-containing protein</fullName>
    </submittedName>
</protein>